<evidence type="ECO:0000313" key="2">
    <source>
        <dbReference type="EMBL" id="OSX78611.1"/>
    </source>
</evidence>
<sequence length="192" mass="20353">MCSSLAPTWRRAARSSLQAPKSTRRSGRAPSCTASPRPCSSTTGCCTSAPTASASPPSARRRSGRLGAAARRSGTRRRGWRPPPRRWRGRPPRRSARRGRCLGCSAASWCTSSSTGGSCAAAARCARSPWSRPSTWRTAPCRAGASTMRGTSAGWWRAPRWRSWGGPAIGSCGVASSTCRWGWPRRGGCGGS</sequence>
<gene>
    <name evidence="2" type="ORF">BU14_0105s0029</name>
</gene>
<evidence type="ECO:0000313" key="3">
    <source>
        <dbReference type="Proteomes" id="UP000218209"/>
    </source>
</evidence>
<feature type="compositionally biased region" description="Low complexity" evidence="1">
    <location>
        <begin position="35"/>
        <end position="58"/>
    </location>
</feature>
<dbReference type="AlphaFoldDB" id="A0A1X6PCK0"/>
<dbReference type="Proteomes" id="UP000218209">
    <property type="component" value="Unassembled WGS sequence"/>
</dbReference>
<name>A0A1X6PCK0_PORUM</name>
<evidence type="ECO:0000256" key="1">
    <source>
        <dbReference type="SAM" id="MobiDB-lite"/>
    </source>
</evidence>
<dbReference type="EMBL" id="KV918809">
    <property type="protein sequence ID" value="OSX78611.1"/>
    <property type="molecule type" value="Genomic_DNA"/>
</dbReference>
<feature type="compositionally biased region" description="Basic residues" evidence="1">
    <location>
        <begin position="73"/>
        <end position="98"/>
    </location>
</feature>
<feature type="region of interest" description="Disordered" evidence="1">
    <location>
        <begin position="1"/>
        <end position="98"/>
    </location>
</feature>
<organism evidence="2 3">
    <name type="scientific">Porphyra umbilicalis</name>
    <name type="common">Purple laver</name>
    <name type="synonym">Red alga</name>
    <dbReference type="NCBI Taxonomy" id="2786"/>
    <lineage>
        <taxon>Eukaryota</taxon>
        <taxon>Rhodophyta</taxon>
        <taxon>Bangiophyceae</taxon>
        <taxon>Bangiales</taxon>
        <taxon>Bangiaceae</taxon>
        <taxon>Porphyra</taxon>
    </lineage>
</organism>
<keyword evidence="3" id="KW-1185">Reference proteome</keyword>
<proteinExistence type="predicted"/>
<protein>
    <submittedName>
        <fullName evidence="2">Uncharacterized protein</fullName>
    </submittedName>
</protein>
<accession>A0A1X6PCK0</accession>
<reference evidence="2 3" key="1">
    <citation type="submission" date="2017-03" db="EMBL/GenBank/DDBJ databases">
        <title>WGS assembly of Porphyra umbilicalis.</title>
        <authorList>
            <person name="Brawley S.H."/>
            <person name="Blouin N.A."/>
            <person name="Ficko-Blean E."/>
            <person name="Wheeler G.L."/>
            <person name="Lohr M."/>
            <person name="Goodson H.V."/>
            <person name="Jenkins J.W."/>
            <person name="Blaby-Haas C.E."/>
            <person name="Helliwell K.E."/>
            <person name="Chan C."/>
            <person name="Marriage T."/>
            <person name="Bhattacharya D."/>
            <person name="Klein A.S."/>
            <person name="Badis Y."/>
            <person name="Brodie J."/>
            <person name="Cao Y."/>
            <person name="Collen J."/>
            <person name="Dittami S.M."/>
            <person name="Gachon C.M."/>
            <person name="Green B.R."/>
            <person name="Karpowicz S."/>
            <person name="Kim J.W."/>
            <person name="Kudahl U."/>
            <person name="Lin S."/>
            <person name="Michel G."/>
            <person name="Mittag M."/>
            <person name="Olson B.J."/>
            <person name="Pangilinan J."/>
            <person name="Peng Y."/>
            <person name="Qiu H."/>
            <person name="Shu S."/>
            <person name="Singer J.T."/>
            <person name="Smith A.G."/>
            <person name="Sprecher B.N."/>
            <person name="Wagner V."/>
            <person name="Wang W."/>
            <person name="Wang Z.-Y."/>
            <person name="Yan J."/>
            <person name="Yarish C."/>
            <person name="Zoeuner-Riek S."/>
            <person name="Zhuang Y."/>
            <person name="Zou Y."/>
            <person name="Lindquist E.A."/>
            <person name="Grimwood J."/>
            <person name="Barry K."/>
            <person name="Rokhsar D.S."/>
            <person name="Schmutz J."/>
            <person name="Stiller J.W."/>
            <person name="Grossman A.R."/>
            <person name="Prochnik S.E."/>
        </authorList>
    </citation>
    <scope>NUCLEOTIDE SEQUENCE [LARGE SCALE GENOMIC DNA]</scope>
    <source>
        <strain evidence="2">4086291</strain>
    </source>
</reference>